<dbReference type="PANTHER" id="PTHR31111:SF47">
    <property type="entry name" value="F-BOX ASSOCIATED UBIQUITINATION EFFECTOR FAMILY PROTEIN"/>
    <property type="match status" value="1"/>
</dbReference>
<dbReference type="InterPro" id="IPR036047">
    <property type="entry name" value="F-box-like_dom_sf"/>
</dbReference>
<dbReference type="PANTHER" id="PTHR31111">
    <property type="entry name" value="BNAA05G37150D PROTEIN-RELATED"/>
    <property type="match status" value="1"/>
</dbReference>
<accession>D7LN65</accession>
<reference evidence="3" key="1">
    <citation type="journal article" date="2011" name="Nat. Genet.">
        <title>The Arabidopsis lyrata genome sequence and the basis of rapid genome size change.</title>
        <authorList>
            <person name="Hu T.T."/>
            <person name="Pattyn P."/>
            <person name="Bakker E.G."/>
            <person name="Cao J."/>
            <person name="Cheng J.-F."/>
            <person name="Clark R.M."/>
            <person name="Fahlgren N."/>
            <person name="Fawcett J.A."/>
            <person name="Grimwood J."/>
            <person name="Gundlach H."/>
            <person name="Haberer G."/>
            <person name="Hollister J.D."/>
            <person name="Ossowski S."/>
            <person name="Ottilar R.P."/>
            <person name="Salamov A.A."/>
            <person name="Schneeberger K."/>
            <person name="Spannagl M."/>
            <person name="Wang X."/>
            <person name="Yang L."/>
            <person name="Nasrallah M.E."/>
            <person name="Bergelson J."/>
            <person name="Carrington J.C."/>
            <person name="Gaut B.S."/>
            <person name="Schmutz J."/>
            <person name="Mayer K.F.X."/>
            <person name="Van de Peer Y."/>
            <person name="Grigoriev I.V."/>
            <person name="Nordborg M."/>
            <person name="Weigel D."/>
            <person name="Guo Y.-L."/>
        </authorList>
    </citation>
    <scope>NUCLEOTIDE SEQUENCE [LARGE SCALE GENOMIC DNA]</scope>
    <source>
        <strain evidence="3">cv. MN47</strain>
    </source>
</reference>
<dbReference type="Pfam" id="PF00646">
    <property type="entry name" value="F-box"/>
    <property type="match status" value="1"/>
</dbReference>
<protein>
    <recommendedName>
        <fullName evidence="1">F-box domain-containing protein</fullName>
    </recommendedName>
</protein>
<dbReference type="Proteomes" id="UP000008694">
    <property type="component" value="Unassembled WGS sequence"/>
</dbReference>
<evidence type="ECO:0000313" key="2">
    <source>
        <dbReference type="EMBL" id="EFH53777.1"/>
    </source>
</evidence>
<dbReference type="InterPro" id="IPR001810">
    <property type="entry name" value="F-box_dom"/>
</dbReference>
<dbReference type="SUPFAM" id="SSF81383">
    <property type="entry name" value="F-box domain"/>
    <property type="match status" value="1"/>
</dbReference>
<dbReference type="eggNOG" id="ENOG502SNHU">
    <property type="taxonomic scope" value="Eukaryota"/>
</dbReference>
<dbReference type="InterPro" id="IPR017451">
    <property type="entry name" value="F-box-assoc_interact_dom"/>
</dbReference>
<dbReference type="Pfam" id="PF08268">
    <property type="entry name" value="FBA_3"/>
    <property type="match status" value="1"/>
</dbReference>
<sequence length="444" mass="51100">MFEVGGSRSDAIRSPMALSISLINLRKAAKESLRESPREKVNLLSKSDTDYIPLDLQIETLLRLPVKSLLRFQCVSKLWSSIITSQDFRNRQLNFAASSAPSRLLITFYDFLGKVILLFSLPYPNVSSSSPPSRLVRYKDLSLFKLHGRKVYNAVRGLICIGSKRKVGICNPSTRRLHVLPQIKHKDPPINLDVDPRCNYFLGYDLVGDQYKILAVDNWRWSLEQKVVVLGGERVWRKAPCAKCPHVSRTPALYMDGTLYYGANRRGMNNISIIVSFDVRLETLKNAEKEEWSMTTFHLPQSAAGLDYDIIGTFNTFDICLLPKRFFDPFCLVYYNLKTNSTRNVMIEGLNQELYGPKLKSSSRYNVNVSAHFESFMHVVRNLNAFYGFSFSTYSRTDITIFFYIKLCFEKHLIQRFHGRSHLLGSNDRINTEERFQNGMYIVN</sequence>
<gene>
    <name evidence="2" type="ORF">ARALYDRAFT_905899</name>
</gene>
<organism evidence="3">
    <name type="scientific">Arabidopsis lyrata subsp. lyrata</name>
    <name type="common">Lyre-leaved rock-cress</name>
    <dbReference type="NCBI Taxonomy" id="81972"/>
    <lineage>
        <taxon>Eukaryota</taxon>
        <taxon>Viridiplantae</taxon>
        <taxon>Streptophyta</taxon>
        <taxon>Embryophyta</taxon>
        <taxon>Tracheophyta</taxon>
        <taxon>Spermatophyta</taxon>
        <taxon>Magnoliopsida</taxon>
        <taxon>eudicotyledons</taxon>
        <taxon>Gunneridae</taxon>
        <taxon>Pentapetalae</taxon>
        <taxon>rosids</taxon>
        <taxon>malvids</taxon>
        <taxon>Brassicales</taxon>
        <taxon>Brassicaceae</taxon>
        <taxon>Camelineae</taxon>
        <taxon>Arabidopsis</taxon>
    </lineage>
</organism>
<keyword evidence="3" id="KW-1185">Reference proteome</keyword>
<dbReference type="CDD" id="cd22157">
    <property type="entry name" value="F-box_AtFBW1-like"/>
    <property type="match status" value="1"/>
</dbReference>
<dbReference type="HOGENOM" id="CLU_617300_0_0_1"/>
<dbReference type="NCBIfam" id="TIGR01640">
    <property type="entry name" value="F_box_assoc_1"/>
    <property type="match status" value="1"/>
</dbReference>
<dbReference type="SMART" id="SM00256">
    <property type="entry name" value="FBOX"/>
    <property type="match status" value="1"/>
</dbReference>
<evidence type="ECO:0000313" key="3">
    <source>
        <dbReference type="Proteomes" id="UP000008694"/>
    </source>
</evidence>
<feature type="domain" description="F-box" evidence="1">
    <location>
        <begin position="52"/>
        <end position="92"/>
    </location>
</feature>
<name>D7LN65_ARALL</name>
<dbReference type="EMBL" id="GL348717">
    <property type="protein sequence ID" value="EFH53777.1"/>
    <property type="molecule type" value="Genomic_DNA"/>
</dbReference>
<dbReference type="InterPro" id="IPR013187">
    <property type="entry name" value="F-box-assoc_dom_typ3"/>
</dbReference>
<dbReference type="Gramene" id="scaffold_501603.1">
    <property type="protein sequence ID" value="scaffold_501603.1"/>
    <property type="gene ID" value="scaffold_501603.1"/>
</dbReference>
<evidence type="ECO:0000259" key="1">
    <source>
        <dbReference type="SMART" id="SM00256"/>
    </source>
</evidence>
<dbReference type="AlphaFoldDB" id="D7LN65"/>
<proteinExistence type="predicted"/>